<feature type="region of interest" description="Disordered" evidence="1">
    <location>
        <begin position="1"/>
        <end position="23"/>
    </location>
</feature>
<reference evidence="3" key="1">
    <citation type="submission" date="2015-04" db="UniProtKB">
        <authorList>
            <consortium name="EnsemblPlants"/>
        </authorList>
    </citation>
    <scope>IDENTIFICATION</scope>
</reference>
<dbReference type="AlphaFoldDB" id="A0A0E0CLT8"/>
<organism evidence="3">
    <name type="scientific">Oryza meridionalis</name>
    <dbReference type="NCBI Taxonomy" id="40149"/>
    <lineage>
        <taxon>Eukaryota</taxon>
        <taxon>Viridiplantae</taxon>
        <taxon>Streptophyta</taxon>
        <taxon>Embryophyta</taxon>
        <taxon>Tracheophyta</taxon>
        <taxon>Spermatophyta</taxon>
        <taxon>Magnoliopsida</taxon>
        <taxon>Liliopsida</taxon>
        <taxon>Poales</taxon>
        <taxon>Poaceae</taxon>
        <taxon>BOP clade</taxon>
        <taxon>Oryzoideae</taxon>
        <taxon>Oryzeae</taxon>
        <taxon>Oryzinae</taxon>
        <taxon>Oryza</taxon>
    </lineage>
</organism>
<name>A0A0E0CLT8_9ORYZ</name>
<keyword evidence="2" id="KW-0812">Transmembrane</keyword>
<evidence type="ECO:0000256" key="1">
    <source>
        <dbReference type="SAM" id="MobiDB-lite"/>
    </source>
</evidence>
<evidence type="ECO:0000313" key="3">
    <source>
        <dbReference type="EnsemblPlants" id="OMERI02G19960.1"/>
    </source>
</evidence>
<reference evidence="3" key="2">
    <citation type="submission" date="2018-05" db="EMBL/GenBank/DDBJ databases">
        <title>OmerRS3 (Oryza meridionalis Reference Sequence Version 3).</title>
        <authorList>
            <person name="Zhang J."/>
            <person name="Kudrna D."/>
            <person name="Lee S."/>
            <person name="Talag J."/>
            <person name="Welchert J."/>
            <person name="Wing R.A."/>
        </authorList>
    </citation>
    <scope>NUCLEOTIDE SEQUENCE [LARGE SCALE GENOMIC DNA]</scope>
    <source>
        <strain evidence="3">cv. OR44</strain>
    </source>
</reference>
<keyword evidence="2" id="KW-0472">Membrane</keyword>
<dbReference type="EnsemblPlants" id="OMERI02G19960.1">
    <property type="protein sequence ID" value="OMERI02G19960.1"/>
    <property type="gene ID" value="OMERI02G19960"/>
</dbReference>
<dbReference type="Proteomes" id="UP000008021">
    <property type="component" value="Chromosome 2"/>
</dbReference>
<proteinExistence type="predicted"/>
<evidence type="ECO:0000256" key="2">
    <source>
        <dbReference type="SAM" id="Phobius"/>
    </source>
</evidence>
<accession>A0A0E0CLT8</accession>
<sequence>MGDDGGASGSRGCALRQQRQHPSGVVMLSHPSKAVAGRKPSLGSFAPRRTAAAVFPSLLFLKASFWHPLEGDLRVSVTLSGGRSDASLLPGCVLALSMCGWWVVIL</sequence>
<dbReference type="Gramene" id="OMERI02G19960.1">
    <property type="protein sequence ID" value="OMERI02G19960.1"/>
    <property type="gene ID" value="OMERI02G19960"/>
</dbReference>
<keyword evidence="2" id="KW-1133">Transmembrane helix</keyword>
<feature type="transmembrane region" description="Helical" evidence="2">
    <location>
        <begin position="87"/>
        <end position="105"/>
    </location>
</feature>
<dbReference type="HOGENOM" id="CLU_156853_1_0_1"/>
<protein>
    <submittedName>
        <fullName evidence="3">Uncharacterized protein</fullName>
    </submittedName>
</protein>
<evidence type="ECO:0000313" key="4">
    <source>
        <dbReference type="Proteomes" id="UP000008021"/>
    </source>
</evidence>
<keyword evidence="4" id="KW-1185">Reference proteome</keyword>